<name>A0A2S9WZB7_9NEIS</name>
<dbReference type="AlphaFoldDB" id="A0A2S9WZB7"/>
<feature type="transmembrane region" description="Helical" evidence="1">
    <location>
        <begin position="12"/>
        <end position="32"/>
    </location>
</feature>
<dbReference type="EMBL" id="MTBD01000037">
    <property type="protein sequence ID" value="PRP68809.1"/>
    <property type="molecule type" value="Genomic_DNA"/>
</dbReference>
<keyword evidence="1" id="KW-0472">Membrane</keyword>
<organism evidence="2 3">
    <name type="scientific">Chromobacterium amazonense</name>
    <dbReference type="NCBI Taxonomy" id="1382803"/>
    <lineage>
        <taxon>Bacteria</taxon>
        <taxon>Pseudomonadati</taxon>
        <taxon>Pseudomonadota</taxon>
        <taxon>Betaproteobacteria</taxon>
        <taxon>Neisseriales</taxon>
        <taxon>Chromobacteriaceae</taxon>
        <taxon>Chromobacterium</taxon>
    </lineage>
</organism>
<proteinExistence type="predicted"/>
<dbReference type="Proteomes" id="UP000239469">
    <property type="component" value="Unassembled WGS sequence"/>
</dbReference>
<evidence type="ECO:0000313" key="3">
    <source>
        <dbReference type="Proteomes" id="UP000239469"/>
    </source>
</evidence>
<comment type="caution">
    <text evidence="2">The sequence shown here is derived from an EMBL/GenBank/DDBJ whole genome shotgun (WGS) entry which is preliminary data.</text>
</comment>
<keyword evidence="1" id="KW-0812">Transmembrane</keyword>
<dbReference type="OrthoDB" id="9851787at2"/>
<sequence>MNRFGRARHQQGQATVWILATLALAVMAFLSGEVDRIVDAKRQARPALQAKYLQDSGTAIADWYQRDIATLDADGAPTLTEADVLAGAGLTPRHGLRLAISQPITQGNLRWHSIALWIPPEANDATTFDAATGRLTPDPRALSYVVSGQALQQAAWQRTTEAVANLVSALNAYAQQRGRALGGDVTRNPFRALDCSQVEAGELPCLNDYVPAPTIAATLGLNPGQLVDAWNRPLLVSGGTDANKTAAPYSMAVKATTPWGASLVSVALQSLH</sequence>
<reference evidence="2 3" key="1">
    <citation type="submission" date="2017-01" db="EMBL/GenBank/DDBJ databases">
        <title>New insights into the genetic diversity of Chromobacterium isolated from tropical freshwater lake.</title>
        <authorList>
            <person name="Santos A.B."/>
            <person name="Nascimento A.M."/>
            <person name="Da Silva P.C."/>
        </authorList>
    </citation>
    <scope>NUCLEOTIDE SEQUENCE [LARGE SCALE GENOMIC DNA]</scope>
    <source>
        <strain evidence="2 3">56AF</strain>
    </source>
</reference>
<accession>A0A2S9WZB7</accession>
<evidence type="ECO:0000256" key="1">
    <source>
        <dbReference type="SAM" id="Phobius"/>
    </source>
</evidence>
<evidence type="ECO:0000313" key="2">
    <source>
        <dbReference type="EMBL" id="PRP68809.1"/>
    </source>
</evidence>
<gene>
    <name evidence="2" type="ORF">BUE93_20395</name>
</gene>
<keyword evidence="1" id="KW-1133">Transmembrane helix</keyword>
<protein>
    <submittedName>
        <fullName evidence="2">Uncharacterized protein</fullName>
    </submittedName>
</protein>
<dbReference type="RefSeq" id="WP_106078052.1">
    <property type="nucleotide sequence ID" value="NZ_MTBD01000037.1"/>
</dbReference>